<dbReference type="AlphaFoldDB" id="A0A0E9VX83"/>
<proteinExistence type="predicted"/>
<protein>
    <submittedName>
        <fullName evidence="1">Uncharacterized protein</fullName>
    </submittedName>
</protein>
<dbReference type="EMBL" id="GBXM01025880">
    <property type="protein sequence ID" value="JAH82697.1"/>
    <property type="molecule type" value="Transcribed_RNA"/>
</dbReference>
<name>A0A0E9VX83_ANGAN</name>
<sequence length="45" mass="5509">MWNHWSVRQNFEKRLHLLHCGGKRSYFSECVCLQRVRLLSVCRCE</sequence>
<evidence type="ECO:0000313" key="1">
    <source>
        <dbReference type="EMBL" id="JAH82697.1"/>
    </source>
</evidence>
<reference evidence="1" key="2">
    <citation type="journal article" date="2015" name="Fish Shellfish Immunol.">
        <title>Early steps in the European eel (Anguilla anguilla)-Vibrio vulnificus interaction in the gills: Role of the RtxA13 toxin.</title>
        <authorList>
            <person name="Callol A."/>
            <person name="Pajuelo D."/>
            <person name="Ebbesson L."/>
            <person name="Teles M."/>
            <person name="MacKenzie S."/>
            <person name="Amaro C."/>
        </authorList>
    </citation>
    <scope>NUCLEOTIDE SEQUENCE</scope>
</reference>
<accession>A0A0E9VX83</accession>
<organism evidence="1">
    <name type="scientific">Anguilla anguilla</name>
    <name type="common">European freshwater eel</name>
    <name type="synonym">Muraena anguilla</name>
    <dbReference type="NCBI Taxonomy" id="7936"/>
    <lineage>
        <taxon>Eukaryota</taxon>
        <taxon>Metazoa</taxon>
        <taxon>Chordata</taxon>
        <taxon>Craniata</taxon>
        <taxon>Vertebrata</taxon>
        <taxon>Euteleostomi</taxon>
        <taxon>Actinopterygii</taxon>
        <taxon>Neopterygii</taxon>
        <taxon>Teleostei</taxon>
        <taxon>Anguilliformes</taxon>
        <taxon>Anguillidae</taxon>
        <taxon>Anguilla</taxon>
    </lineage>
</organism>
<reference evidence="1" key="1">
    <citation type="submission" date="2014-11" db="EMBL/GenBank/DDBJ databases">
        <authorList>
            <person name="Amaro Gonzalez C."/>
        </authorList>
    </citation>
    <scope>NUCLEOTIDE SEQUENCE</scope>
</reference>